<accession>A0A6B1G3S3</accession>
<dbReference type="PROSITE" id="PS51186">
    <property type="entry name" value="GNAT"/>
    <property type="match status" value="1"/>
</dbReference>
<evidence type="ECO:0000313" key="2">
    <source>
        <dbReference type="EMBL" id="MYH63067.1"/>
    </source>
</evidence>
<dbReference type="InterPro" id="IPR000182">
    <property type="entry name" value="GNAT_dom"/>
</dbReference>
<dbReference type="Pfam" id="PF00583">
    <property type="entry name" value="Acetyltransf_1"/>
    <property type="match status" value="1"/>
</dbReference>
<dbReference type="SUPFAM" id="SSF55729">
    <property type="entry name" value="Acyl-CoA N-acyltransferases (Nat)"/>
    <property type="match status" value="1"/>
</dbReference>
<dbReference type="GO" id="GO:0016747">
    <property type="term" value="F:acyltransferase activity, transferring groups other than amino-acyl groups"/>
    <property type="evidence" value="ECO:0007669"/>
    <property type="project" value="InterPro"/>
</dbReference>
<dbReference type="InterPro" id="IPR016181">
    <property type="entry name" value="Acyl_CoA_acyltransferase"/>
</dbReference>
<keyword evidence="2" id="KW-0808">Transferase</keyword>
<feature type="domain" description="N-acetyltransferase" evidence="1">
    <location>
        <begin position="177"/>
        <end position="326"/>
    </location>
</feature>
<protein>
    <submittedName>
        <fullName evidence="2">GNAT family N-acetyltransferase</fullName>
    </submittedName>
</protein>
<reference evidence="2" key="1">
    <citation type="submission" date="2019-09" db="EMBL/GenBank/DDBJ databases">
        <title>Characterisation of the sponge microbiome using genome-centric metagenomics.</title>
        <authorList>
            <person name="Engelberts J.P."/>
            <person name="Robbins S.J."/>
            <person name="De Goeij J.M."/>
            <person name="Aranda M."/>
            <person name="Bell S.C."/>
            <person name="Webster N.S."/>
        </authorList>
    </citation>
    <scope>NUCLEOTIDE SEQUENCE</scope>
    <source>
        <strain evidence="2">SB0675_bin_29</strain>
    </source>
</reference>
<gene>
    <name evidence="2" type="ORF">F4148_15355</name>
</gene>
<dbReference type="Gene3D" id="3.40.630.30">
    <property type="match status" value="1"/>
</dbReference>
<name>A0A6B1G3S3_9CHLR</name>
<comment type="caution">
    <text evidence="2">The sequence shown here is derived from an EMBL/GenBank/DDBJ whole genome shotgun (WGS) entry which is preliminary data.</text>
</comment>
<proteinExistence type="predicted"/>
<dbReference type="CDD" id="cd04301">
    <property type="entry name" value="NAT_SF"/>
    <property type="match status" value="1"/>
</dbReference>
<dbReference type="EMBL" id="VYDA01000538">
    <property type="protein sequence ID" value="MYH63067.1"/>
    <property type="molecule type" value="Genomic_DNA"/>
</dbReference>
<sequence length="326" mass="37364">MTDYSLRPFQASELEYIALASLLHAVSTNGRPETVEDLRREDNDWPSSSLLQRVAAYTSSEEMAAVGTCFQAYWQDNPSTIYLKFDIHPDHPQVHLLPILFGGLHRLLAEHTYEFRRMIARAREDDRDRVRFLVENGFREEMRSPASALRVADFEESVCDEAHARLAQSKVRIITLAELRDEEPDWKRKLRDLRWEIVRDVPSTEPFAKPTVAEFEEMVLRDPALDEEAFFIAQADDGALIGMSNLWRNDPEGKRLDTGLTGVIRSYRRKGIATALKVQTILYAQTRGADRIETSNEEDSPMYTLNLTLGFKPKPAWVDYARKASA</sequence>
<organism evidence="2">
    <name type="scientific">Caldilineaceae bacterium SB0675_bin_29</name>
    <dbReference type="NCBI Taxonomy" id="2605266"/>
    <lineage>
        <taxon>Bacteria</taxon>
        <taxon>Bacillati</taxon>
        <taxon>Chloroflexota</taxon>
        <taxon>Caldilineae</taxon>
        <taxon>Caldilineales</taxon>
        <taxon>Caldilineaceae</taxon>
    </lineage>
</organism>
<evidence type="ECO:0000259" key="1">
    <source>
        <dbReference type="PROSITE" id="PS51186"/>
    </source>
</evidence>
<dbReference type="AlphaFoldDB" id="A0A6B1G3S3"/>